<dbReference type="EMBL" id="BOMV01000092">
    <property type="protein sequence ID" value="GIF00893.1"/>
    <property type="molecule type" value="Genomic_DNA"/>
</dbReference>
<dbReference type="InterPro" id="IPR014729">
    <property type="entry name" value="Rossmann-like_a/b/a_fold"/>
</dbReference>
<dbReference type="PANTHER" id="PTHR31964">
    <property type="entry name" value="ADENINE NUCLEOTIDE ALPHA HYDROLASES-LIKE SUPERFAMILY PROTEIN"/>
    <property type="match status" value="1"/>
</dbReference>
<proteinExistence type="inferred from homology"/>
<evidence type="ECO:0000259" key="2">
    <source>
        <dbReference type="Pfam" id="PF00582"/>
    </source>
</evidence>
<dbReference type="SUPFAM" id="SSF52402">
    <property type="entry name" value="Adenine nucleotide alpha hydrolases-like"/>
    <property type="match status" value="2"/>
</dbReference>
<dbReference type="Pfam" id="PF00582">
    <property type="entry name" value="Usp"/>
    <property type="match status" value="2"/>
</dbReference>
<comment type="caution">
    <text evidence="3">The sequence shown here is derived from an EMBL/GenBank/DDBJ whole genome shotgun (WGS) entry which is preliminary data.</text>
</comment>
<dbReference type="InterPro" id="IPR006016">
    <property type="entry name" value="UspA"/>
</dbReference>
<reference evidence="3" key="1">
    <citation type="submission" date="2021-01" db="EMBL/GenBank/DDBJ databases">
        <title>Whole genome shotgun sequence of Actinoplanes rishiriensis NBRC 108556.</title>
        <authorList>
            <person name="Komaki H."/>
            <person name="Tamura T."/>
        </authorList>
    </citation>
    <scope>NUCLEOTIDE SEQUENCE</scope>
    <source>
        <strain evidence="3">NBRC 108556</strain>
    </source>
</reference>
<dbReference type="PRINTS" id="PR01438">
    <property type="entry name" value="UNVRSLSTRESS"/>
</dbReference>
<keyword evidence="4" id="KW-1185">Reference proteome</keyword>
<comment type="similarity">
    <text evidence="1">Belongs to the universal stress protein A family.</text>
</comment>
<dbReference type="InterPro" id="IPR006015">
    <property type="entry name" value="Universal_stress_UspA"/>
</dbReference>
<dbReference type="PANTHER" id="PTHR31964:SF113">
    <property type="entry name" value="USPA DOMAIN-CONTAINING PROTEIN"/>
    <property type="match status" value="1"/>
</dbReference>
<protein>
    <recommendedName>
        <fullName evidence="2">UspA domain-containing protein</fullName>
    </recommendedName>
</protein>
<accession>A0A919K7N5</accession>
<evidence type="ECO:0000256" key="1">
    <source>
        <dbReference type="ARBA" id="ARBA00008791"/>
    </source>
</evidence>
<feature type="domain" description="UspA" evidence="2">
    <location>
        <begin position="2"/>
        <end position="116"/>
    </location>
</feature>
<evidence type="ECO:0000313" key="4">
    <source>
        <dbReference type="Proteomes" id="UP000636960"/>
    </source>
</evidence>
<dbReference type="Proteomes" id="UP000636960">
    <property type="component" value="Unassembled WGS sequence"/>
</dbReference>
<evidence type="ECO:0000313" key="3">
    <source>
        <dbReference type="EMBL" id="GIF00893.1"/>
    </source>
</evidence>
<dbReference type="AlphaFoldDB" id="A0A919K7N5"/>
<name>A0A919K7N5_9ACTN</name>
<dbReference type="Gene3D" id="3.40.50.620">
    <property type="entry name" value="HUPs"/>
    <property type="match status" value="2"/>
</dbReference>
<organism evidence="3 4">
    <name type="scientific">Paractinoplanes rishiriensis</name>
    <dbReference type="NCBI Taxonomy" id="1050105"/>
    <lineage>
        <taxon>Bacteria</taxon>
        <taxon>Bacillati</taxon>
        <taxon>Actinomycetota</taxon>
        <taxon>Actinomycetes</taxon>
        <taxon>Micromonosporales</taxon>
        <taxon>Micromonosporaceae</taxon>
        <taxon>Paractinoplanes</taxon>
    </lineage>
</organism>
<gene>
    <name evidence="3" type="ORF">Ari01nite_83570</name>
</gene>
<sequence>MRGLPVRAVNVWHPNGTAQQTERLAALTSVTGLRERLGRDVAAGVRAVVEGAGATDVAVTTDVRHGHPAQGLIREAGVDSLLVVGSRGRGSLAGSVLGSVSQTCAQYAQTPVVVVRGDRPDSATKRVVAGVDGSPHSVRALRFAHDAAAHRGAELQAVHTWTVPYMGFAGPMAWPQDALDEIEAQSATTLRDSVRRAALDATRAQLKAYLVQGPPAASLLELAEGADLLVVGSRGYGGWKGLLMGSVSTHCVTHAPCPIAVIHDDGDADALV</sequence>
<feature type="domain" description="UspA" evidence="2">
    <location>
        <begin position="125"/>
        <end position="263"/>
    </location>
</feature>